<evidence type="ECO:0008006" key="4">
    <source>
        <dbReference type="Google" id="ProtNLM"/>
    </source>
</evidence>
<name>A0A0M8NQ29_9EURO</name>
<dbReference type="STRING" id="229535.A0A0M8NQ29"/>
<dbReference type="Proteomes" id="UP000037696">
    <property type="component" value="Unassembled WGS sequence"/>
</dbReference>
<accession>A0A0M8NQ29</accession>
<sequence length="751" mass="86946">MSSFRDKAVEAFKHRLPVFYQQCKPLVDPLISLLAERIYLDIGNTDLPRWRDKEDKQQAELRSKIVGHLMNELRQTHKEEVQFDDDRENDIFTIVLYWYLKDSSAKFLRERQRARHNVWSTALFWGLERRSTRSIAHTNERALEYCSPLAPVFIKREPFFAPNSFYGERDPQTGILSQLYDYSDDEGQPTGLDDDSGDKSAEEDESEIEGGLQEGLSEMYLPYVEKPMKYDQHSDSPDGEGQAANLDNDSSAISAKEGKNETEMPSQEELLTRYSGRARKQIKYGQRARPDINLPEEPLRNLSKIPTKQVLTHVLERTNEEFNERYGNILSRIGMLSVQETLQDAFTPATRSLFSVLESGSIGLDELWNLGGHPEEDDYPGVYLHIMWTRQGKFWLYIGQSISMRARIMKHCDQQHRVRHPSLHYSVWDSENVIGDIWVTLSRFPDLQTSRHTLEDCALLLNLEEMFMSCVLQTLRRNHLEVYLPKGTSIPWAGSHLNIALPLWQGFSTRSGEVVTRQTFIDAIHSSDKAVREWAASWRNSYNSLRHSSDPLLRGYWAGQMADMRNSDISPAMEGVQRAKKERYRELLKFGGTVKVYKGSRSDRLFFNWGDRIFVFPLLKDVRQNFPCKPNEKLYFRPLLFEVPQRFPFAREALTTDPASRLMVAVRLERGGKYYWAWPYTRGKMAVFNMNHFVDCLEGLSITESRQLPRRSIARIQDGRKIIEVTDPEALPEGAVSESSLRELESDDLLP</sequence>
<feature type="compositionally biased region" description="Acidic residues" evidence="1">
    <location>
        <begin position="182"/>
        <end position="208"/>
    </location>
</feature>
<organism evidence="2 3">
    <name type="scientific">Penicillium nordicum</name>
    <dbReference type="NCBI Taxonomy" id="229535"/>
    <lineage>
        <taxon>Eukaryota</taxon>
        <taxon>Fungi</taxon>
        <taxon>Dikarya</taxon>
        <taxon>Ascomycota</taxon>
        <taxon>Pezizomycotina</taxon>
        <taxon>Eurotiomycetes</taxon>
        <taxon>Eurotiomycetidae</taxon>
        <taxon>Eurotiales</taxon>
        <taxon>Aspergillaceae</taxon>
        <taxon>Penicillium</taxon>
    </lineage>
</organism>
<feature type="region of interest" description="Disordered" evidence="1">
    <location>
        <begin position="181"/>
        <end position="216"/>
    </location>
</feature>
<evidence type="ECO:0000313" key="2">
    <source>
        <dbReference type="EMBL" id="KOS36408.1"/>
    </source>
</evidence>
<dbReference type="OrthoDB" id="5412936at2759"/>
<dbReference type="AlphaFoldDB" id="A0A0M8NQ29"/>
<protein>
    <recommendedName>
        <fullName evidence="4">GIY-YIG domain-containing protein</fullName>
    </recommendedName>
</protein>
<keyword evidence="3" id="KW-1185">Reference proteome</keyword>
<evidence type="ECO:0000313" key="3">
    <source>
        <dbReference type="Proteomes" id="UP000037696"/>
    </source>
</evidence>
<proteinExistence type="predicted"/>
<dbReference type="EMBL" id="LHQQ01000464">
    <property type="protein sequence ID" value="KOS36408.1"/>
    <property type="molecule type" value="Genomic_DNA"/>
</dbReference>
<reference evidence="2 3" key="1">
    <citation type="submission" date="2015-08" db="EMBL/GenBank/DDBJ databases">
        <title>Genome sequencing of Penicillium nordicum.</title>
        <authorList>
            <person name="Nguyen H.D."/>
            <person name="Seifert K.A."/>
        </authorList>
    </citation>
    <scope>NUCLEOTIDE SEQUENCE [LARGE SCALE GENOMIC DNA]</scope>
    <source>
        <strain evidence="2 3">DAOMC 185683</strain>
    </source>
</reference>
<gene>
    <name evidence="2" type="ORF">ACN38_g12851</name>
</gene>
<evidence type="ECO:0000256" key="1">
    <source>
        <dbReference type="SAM" id="MobiDB-lite"/>
    </source>
</evidence>
<comment type="caution">
    <text evidence="2">The sequence shown here is derived from an EMBL/GenBank/DDBJ whole genome shotgun (WGS) entry which is preliminary data.</text>
</comment>